<dbReference type="EMBL" id="CAJPWZ010003129">
    <property type="protein sequence ID" value="CAG2252711.1"/>
    <property type="molecule type" value="Genomic_DNA"/>
</dbReference>
<evidence type="ECO:0000313" key="2">
    <source>
        <dbReference type="Proteomes" id="UP000683360"/>
    </source>
</evidence>
<accession>A0A8S3V5Z1</accession>
<comment type="caution">
    <text evidence="1">The sequence shown here is derived from an EMBL/GenBank/DDBJ whole genome shotgun (WGS) entry which is preliminary data.</text>
</comment>
<sequence>MVFEVKCIRGFRQDNNVLLENKKKNIIDSYTAYDINTELTSIKGTVGFLKEYAMEAFTVDGMPAPIYVAKRMAYSQEDDNFGMVEMKDFLVPLCNTAFLLHCQTPEIADMKEKIPDFDVTFDSSICQDIIIMEKEVSRKIRSHIICLEGLRDLQKDCWSWEKRLKHRNNRMDTFLKKNTDEGQDVTSKRQSKYDNLVSKQSEAATRYRAILVCFQEKMEDEKKLRTAVLQKVAAIREKLSSAMKESLTHAYSDMIQAVYMATEQDGFNLVDQQLTAVNIDGIVEKIYEITSATYNTPVPEDFIQATGSDEKLSEIYYKECDYEVLGMKKGNYFRKLKTEKKSLFEKTESGKEGCFFPINGGIRANPVTRDEKSRGIINIKAGYQVKLKLALMEGNVGFGWVRQNSFFRRKTWGFYFLTSEDATTTSTKGVPSVSSLKAIPTIEVTDCSDDYRGQGDNPCVVAQENDKHENTEKKEQEDAVVVTMIAEKIIAECMHEIKLEENILVV</sequence>
<evidence type="ECO:0000313" key="1">
    <source>
        <dbReference type="EMBL" id="CAG2252711.1"/>
    </source>
</evidence>
<keyword evidence="2" id="KW-1185">Reference proteome</keyword>
<reference evidence="1" key="1">
    <citation type="submission" date="2021-03" db="EMBL/GenBank/DDBJ databases">
        <authorList>
            <person name="Bekaert M."/>
        </authorList>
    </citation>
    <scope>NUCLEOTIDE SEQUENCE</scope>
</reference>
<name>A0A8S3V5Z1_MYTED</name>
<dbReference type="Proteomes" id="UP000683360">
    <property type="component" value="Unassembled WGS sequence"/>
</dbReference>
<gene>
    <name evidence="1" type="ORF">MEDL_64288</name>
</gene>
<protein>
    <submittedName>
        <fullName evidence="1">Uncharacterized protein</fullName>
    </submittedName>
</protein>
<dbReference type="AlphaFoldDB" id="A0A8S3V5Z1"/>
<dbReference type="OrthoDB" id="6167935at2759"/>
<organism evidence="1 2">
    <name type="scientific">Mytilus edulis</name>
    <name type="common">Blue mussel</name>
    <dbReference type="NCBI Taxonomy" id="6550"/>
    <lineage>
        <taxon>Eukaryota</taxon>
        <taxon>Metazoa</taxon>
        <taxon>Spiralia</taxon>
        <taxon>Lophotrochozoa</taxon>
        <taxon>Mollusca</taxon>
        <taxon>Bivalvia</taxon>
        <taxon>Autobranchia</taxon>
        <taxon>Pteriomorphia</taxon>
        <taxon>Mytilida</taxon>
        <taxon>Mytiloidea</taxon>
        <taxon>Mytilidae</taxon>
        <taxon>Mytilinae</taxon>
        <taxon>Mytilus</taxon>
    </lineage>
</organism>
<proteinExistence type="predicted"/>